<dbReference type="PANTHER" id="PTHR35871:SF1">
    <property type="entry name" value="CXC1-LIKE CYSTEINE CLUSTER ASSOCIATED WITH KDZ TRANSPOSASES DOMAIN-CONTAINING PROTEIN"/>
    <property type="match status" value="1"/>
</dbReference>
<gene>
    <name evidence="2" type="ORF">MVEN_00053000</name>
</gene>
<evidence type="ECO:0000256" key="1">
    <source>
        <dbReference type="SAM" id="MobiDB-lite"/>
    </source>
</evidence>
<dbReference type="OrthoDB" id="3218065at2759"/>
<feature type="region of interest" description="Disordered" evidence="1">
    <location>
        <begin position="123"/>
        <end position="267"/>
    </location>
</feature>
<protein>
    <recommendedName>
        <fullName evidence="4">DDE-1 domain-containing protein</fullName>
    </recommendedName>
</protein>
<keyword evidence="3" id="KW-1185">Reference proteome</keyword>
<dbReference type="EMBL" id="JACAZI010000001">
    <property type="protein sequence ID" value="KAF7371950.1"/>
    <property type="molecule type" value="Genomic_DNA"/>
</dbReference>
<reference evidence="2" key="1">
    <citation type="submission" date="2020-05" db="EMBL/GenBank/DDBJ databases">
        <title>Mycena genomes resolve the evolution of fungal bioluminescence.</title>
        <authorList>
            <person name="Tsai I.J."/>
        </authorList>
    </citation>
    <scope>NUCLEOTIDE SEQUENCE</scope>
    <source>
        <strain evidence="2">CCC161011</strain>
    </source>
</reference>
<evidence type="ECO:0000313" key="3">
    <source>
        <dbReference type="Proteomes" id="UP000620124"/>
    </source>
</evidence>
<proteinExistence type="predicted"/>
<accession>A0A8H7DF06</accession>
<feature type="region of interest" description="Disordered" evidence="1">
    <location>
        <begin position="1"/>
        <end position="51"/>
    </location>
</feature>
<feature type="compositionally biased region" description="Acidic residues" evidence="1">
    <location>
        <begin position="230"/>
        <end position="245"/>
    </location>
</feature>
<feature type="region of interest" description="Disordered" evidence="1">
    <location>
        <begin position="76"/>
        <end position="104"/>
    </location>
</feature>
<sequence>MPRKPQYLLRAAANARAARHPRRDTTPTSSEDEDMSSGEAGAADDVPDFNMPDERQFVSLEDCEWDSGDSDCEYEGGIHDCLPSESEDYPWTDSDNSGTDNDLSDFDEETIRELQEELASLSKPTQYGKLTARRSQKEWKQVEKNRSLGYNGQGRSTKFRKEKGARDRAQAREEAKTSTDPQIVLMRELFAKKPSALPTEQGSSGVKDPRPNLSAEPEITPAELVAYSSDDTDSSDSETDEEEDQPSLAPKPSTSSSRLPAVPALKRRKLDIPVRQMRKIAREKKTEELKKAFSDIKKLMKSKKTVFVAGNNGLQSYRARAIQSYLGMVVKNGRLGIEASERAAESQGFAAKWGGRNVRSWTRRWIRERELPISRRGAHGKVYSLLDEPGIKAELRAYVRSNKWAMDPMKLADFTAGKLIPEAAKKYALDAVRNEMPQGLKKYMEAELFPRLQLKAGKGISLSTARRWLHSEGFQYIGHKKDVYFDGHDRPDVVAYRQNEFLPQMAIHARRLVQYIVGDVEKELVKTPDNYVERRLVLCAQDEMTVQSNDDPGKSWVLNNEHKLRKKGRGRGIHRSDIICSTVGHIEEGGESLEYGQSYEGYWDGEKFVKQLRLKLIPAFERLHGPGYQALFMVDHSQGHAAYAPDALVVSRMNTKPGGKQARLRDGWYLEDGQRIIQSMNFPPNHPTYPNQPKGIKAVLLERGFEVTKLRGKCKGSCKDPDAVACCCKRILELQPEYKEQKSLIQEIIEVAGHLCIFPKNFTVNSTLLSSFGGW</sequence>
<organism evidence="2 3">
    <name type="scientific">Mycena venus</name>
    <dbReference type="NCBI Taxonomy" id="2733690"/>
    <lineage>
        <taxon>Eukaryota</taxon>
        <taxon>Fungi</taxon>
        <taxon>Dikarya</taxon>
        <taxon>Basidiomycota</taxon>
        <taxon>Agaricomycotina</taxon>
        <taxon>Agaricomycetes</taxon>
        <taxon>Agaricomycetidae</taxon>
        <taxon>Agaricales</taxon>
        <taxon>Marasmiineae</taxon>
        <taxon>Mycenaceae</taxon>
        <taxon>Mycena</taxon>
    </lineage>
</organism>
<dbReference type="PANTHER" id="PTHR35871">
    <property type="entry name" value="EXPRESSED PROTEIN"/>
    <property type="match status" value="1"/>
</dbReference>
<evidence type="ECO:0008006" key="4">
    <source>
        <dbReference type="Google" id="ProtNLM"/>
    </source>
</evidence>
<dbReference type="Proteomes" id="UP000620124">
    <property type="component" value="Unassembled WGS sequence"/>
</dbReference>
<feature type="compositionally biased region" description="Basic and acidic residues" evidence="1">
    <location>
        <begin position="135"/>
        <end position="146"/>
    </location>
</feature>
<evidence type="ECO:0000313" key="2">
    <source>
        <dbReference type="EMBL" id="KAF7371950.1"/>
    </source>
</evidence>
<comment type="caution">
    <text evidence="2">The sequence shown here is derived from an EMBL/GenBank/DDBJ whole genome shotgun (WGS) entry which is preliminary data.</text>
</comment>
<feature type="compositionally biased region" description="Basic and acidic residues" evidence="1">
    <location>
        <begin position="162"/>
        <end position="177"/>
    </location>
</feature>
<dbReference type="AlphaFoldDB" id="A0A8H7DF06"/>
<name>A0A8H7DF06_9AGAR</name>